<proteinExistence type="predicted"/>
<dbReference type="Proteomes" id="UP000525078">
    <property type="component" value="Unassembled WGS sequence"/>
</dbReference>
<organism evidence="1 2">
    <name type="scientific">Cannabis sativa</name>
    <name type="common">Hemp</name>
    <name type="synonym">Marijuana</name>
    <dbReference type="NCBI Taxonomy" id="3483"/>
    <lineage>
        <taxon>Eukaryota</taxon>
        <taxon>Viridiplantae</taxon>
        <taxon>Streptophyta</taxon>
        <taxon>Embryophyta</taxon>
        <taxon>Tracheophyta</taxon>
        <taxon>Spermatophyta</taxon>
        <taxon>Magnoliopsida</taxon>
        <taxon>eudicotyledons</taxon>
        <taxon>Gunneridae</taxon>
        <taxon>Pentapetalae</taxon>
        <taxon>rosids</taxon>
        <taxon>fabids</taxon>
        <taxon>Rosales</taxon>
        <taxon>Cannabaceae</taxon>
        <taxon>Cannabis</taxon>
    </lineage>
</organism>
<name>A0A7J6GYT3_CANSA</name>
<accession>A0A7J6GYT3</accession>
<gene>
    <name evidence="1" type="ORF">F8388_016698</name>
</gene>
<protein>
    <submittedName>
        <fullName evidence="1">Uncharacterized protein</fullName>
    </submittedName>
</protein>
<reference evidence="1 2" key="1">
    <citation type="journal article" date="2020" name="bioRxiv">
        <title>Sequence and annotation of 42 cannabis genomes reveals extensive copy number variation in cannabinoid synthesis and pathogen resistance genes.</title>
        <authorList>
            <person name="Mckernan K.J."/>
            <person name="Helbert Y."/>
            <person name="Kane L.T."/>
            <person name="Ebling H."/>
            <person name="Zhang L."/>
            <person name="Liu B."/>
            <person name="Eaton Z."/>
            <person name="Mclaughlin S."/>
            <person name="Kingan S."/>
            <person name="Baybayan P."/>
            <person name="Concepcion G."/>
            <person name="Jordan M."/>
            <person name="Riva A."/>
            <person name="Barbazuk W."/>
            <person name="Harkins T."/>
        </authorList>
    </citation>
    <scope>NUCLEOTIDE SEQUENCE [LARGE SCALE GENOMIC DNA]</scope>
    <source>
        <strain evidence="2">cv. Jamaican Lion 4</strain>
        <tissue evidence="1">Leaf</tissue>
    </source>
</reference>
<dbReference type="EMBL" id="JAATIP010000039">
    <property type="protein sequence ID" value="KAF4387289.1"/>
    <property type="molecule type" value="Genomic_DNA"/>
</dbReference>
<sequence length="87" mass="9568">MMRWKAAQQQQRLAAASQFMAGVSPSVNKYMNFLLQQHNDPQRAAAAAAALMMGEDFTSLGVGRPERNDFLSMSAAEKMNSAQDRST</sequence>
<dbReference type="AlphaFoldDB" id="A0A7J6GYT3"/>
<evidence type="ECO:0000313" key="2">
    <source>
        <dbReference type="Proteomes" id="UP000525078"/>
    </source>
</evidence>
<comment type="caution">
    <text evidence="1">The sequence shown here is derived from an EMBL/GenBank/DDBJ whole genome shotgun (WGS) entry which is preliminary data.</text>
</comment>
<evidence type="ECO:0000313" key="1">
    <source>
        <dbReference type="EMBL" id="KAF4387289.1"/>
    </source>
</evidence>